<gene>
    <name evidence="2" type="ordered locus">BMQ_pBM60092</name>
</gene>
<keyword evidence="3" id="KW-1185">Reference proteome</keyword>
<name>D5E3Z9_PRIM1</name>
<proteinExistence type="predicted"/>
<dbReference type="KEGG" id="bmq:BMQ_pBM60092"/>
<dbReference type="AlphaFoldDB" id="D5E3Z9"/>
<feature type="compositionally biased region" description="Low complexity" evidence="1">
    <location>
        <begin position="51"/>
        <end position="60"/>
    </location>
</feature>
<dbReference type="Proteomes" id="UP000000935">
    <property type="component" value="Plasmid pBM600"/>
</dbReference>
<feature type="region of interest" description="Disordered" evidence="1">
    <location>
        <begin position="42"/>
        <end position="71"/>
    </location>
</feature>
<keyword evidence="2" id="KW-0614">Plasmid</keyword>
<reference evidence="2 3" key="1">
    <citation type="journal article" date="2011" name="J. Bacteriol.">
        <title>Genome sequences of the biotechnologically important Bacillus megaterium strains QM B1551 and DSM319.</title>
        <authorList>
            <person name="Eppinger M."/>
            <person name="Bunk B."/>
            <person name="Johns M.A."/>
            <person name="Edirisinghe J.N."/>
            <person name="Kutumbaka K.K."/>
            <person name="Koenig S.S."/>
            <person name="Huot Creasy H."/>
            <person name="Rosovitz M.J."/>
            <person name="Riley D.R."/>
            <person name="Daugherty S."/>
            <person name="Martin M."/>
            <person name="Elbourne L.D."/>
            <person name="Paulsen I."/>
            <person name="Biedendieck R."/>
            <person name="Braun C."/>
            <person name="Grayburn S."/>
            <person name="Dhingra S."/>
            <person name="Lukyanchuk V."/>
            <person name="Ball B."/>
            <person name="Ul-Qamar R."/>
            <person name="Seibel J."/>
            <person name="Bremer E."/>
            <person name="Jahn D."/>
            <person name="Ravel J."/>
            <person name="Vary P.S."/>
        </authorList>
    </citation>
    <scope>NUCLEOTIDE SEQUENCE [LARGE SCALE GENOMIC DNA]</scope>
    <source>
        <strain evidence="3">ATCC 12872 / QMB1551</strain>
        <plasmid evidence="2">pBM600</plasmid>
    </source>
</reference>
<geneLocation type="plasmid" evidence="2 3">
    <name>pBM600</name>
</geneLocation>
<dbReference type="EMBL" id="CP001989">
    <property type="protein sequence ID" value="ADE72524.1"/>
    <property type="molecule type" value="Genomic_DNA"/>
</dbReference>
<evidence type="ECO:0000256" key="1">
    <source>
        <dbReference type="SAM" id="MobiDB-lite"/>
    </source>
</evidence>
<dbReference type="HOGENOM" id="CLU_2328016_0_0_9"/>
<protein>
    <submittedName>
        <fullName evidence="2">Uncharacterized protein</fullName>
    </submittedName>
</protein>
<evidence type="ECO:0000313" key="3">
    <source>
        <dbReference type="Proteomes" id="UP000000935"/>
    </source>
</evidence>
<evidence type="ECO:0000313" key="2">
    <source>
        <dbReference type="EMBL" id="ADE72524.1"/>
    </source>
</evidence>
<accession>D5E3Z9</accession>
<organism evidence="2 3">
    <name type="scientific">Priestia megaterium (strain ATCC 12872 / QMB1551)</name>
    <name type="common">Bacillus megaterium</name>
    <dbReference type="NCBI Taxonomy" id="545693"/>
    <lineage>
        <taxon>Bacteria</taxon>
        <taxon>Bacillati</taxon>
        <taxon>Bacillota</taxon>
        <taxon>Bacilli</taxon>
        <taxon>Bacillales</taxon>
        <taxon>Bacillaceae</taxon>
        <taxon>Priestia</taxon>
    </lineage>
</organism>
<sequence length="98" mass="10986">MITIKKYDCDHKKESKCQPKNKKQKREKTCIHINIYNHAETGGQISGNGGQNANQGGQIAHTGGQNANQDSVVIKECGKKNKNTKVKKINFEDEMKEE</sequence>
<dbReference type="RefSeq" id="WP_013060496.1">
    <property type="nucleotide sequence ID" value="NC_014031.1"/>
</dbReference>